<comment type="caution">
    <text evidence="1">The sequence shown here is derived from an EMBL/GenBank/DDBJ whole genome shotgun (WGS) entry which is preliminary data.</text>
</comment>
<name>A0A937XD19_UNCW3</name>
<accession>A0A937XD19</accession>
<organism evidence="1 2">
    <name type="scientific">candidate division WOR-3 bacterium</name>
    <dbReference type="NCBI Taxonomy" id="2052148"/>
    <lineage>
        <taxon>Bacteria</taxon>
        <taxon>Bacteria division WOR-3</taxon>
    </lineage>
</organism>
<sequence length="300" mass="32861">MVEMARQVMSRLPDTASVVVLNFTPVASQHESRLGAYLAERFGAALKARGGTRLRLIERQAGSKAFYEEMKYMVNRPDPVKVLEHFQAQWAIVATYDLDEESRSLEVVSLRAVPRAGADVAVACGCRAVGEYARWQKDEKALLPTEMSSQLLDFLNARGAWDAIGSVSMVEAGSGGVVPANGEIAVGDGVELRVEVKQPCFLYILGWDGDNKIMTALSPQKGQSAKTGAGTFTLGPFEARAPGGYNWVKAIAARQELGSEFVASEKYIVDKQMQDRMVEKIEALGDDNWGSEFFPFRIVE</sequence>
<dbReference type="AlphaFoldDB" id="A0A937XD19"/>
<protein>
    <submittedName>
        <fullName evidence="1">DUF4384 domain-containing protein</fullName>
    </submittedName>
</protein>
<evidence type="ECO:0000313" key="1">
    <source>
        <dbReference type="EMBL" id="MBM3330772.1"/>
    </source>
</evidence>
<dbReference type="Proteomes" id="UP000779900">
    <property type="component" value="Unassembled WGS sequence"/>
</dbReference>
<evidence type="ECO:0000313" key="2">
    <source>
        <dbReference type="Proteomes" id="UP000779900"/>
    </source>
</evidence>
<proteinExistence type="predicted"/>
<reference evidence="1" key="1">
    <citation type="submission" date="2019-03" db="EMBL/GenBank/DDBJ databases">
        <title>Lake Tanganyika Metagenome-Assembled Genomes (MAGs).</title>
        <authorList>
            <person name="Tran P."/>
        </authorList>
    </citation>
    <scope>NUCLEOTIDE SEQUENCE</scope>
    <source>
        <strain evidence="1">K_DeepCast_150m_m2_040</strain>
    </source>
</reference>
<dbReference type="EMBL" id="VGIR01000010">
    <property type="protein sequence ID" value="MBM3330772.1"/>
    <property type="molecule type" value="Genomic_DNA"/>
</dbReference>
<gene>
    <name evidence="1" type="ORF">FJY68_02835</name>
</gene>